<dbReference type="EMBL" id="JACMSC010000020">
    <property type="protein sequence ID" value="KAG6472895.1"/>
    <property type="molecule type" value="Genomic_DNA"/>
</dbReference>
<gene>
    <name evidence="3" type="ORF">ZIOFF_070373</name>
</gene>
<proteinExistence type="predicted"/>
<dbReference type="InterPro" id="IPR001357">
    <property type="entry name" value="BRCT_dom"/>
</dbReference>
<dbReference type="SUPFAM" id="SSF52113">
    <property type="entry name" value="BRCT domain"/>
    <property type="match status" value="1"/>
</dbReference>
<evidence type="ECO:0000256" key="1">
    <source>
        <dbReference type="SAM" id="MobiDB-lite"/>
    </source>
</evidence>
<dbReference type="Gene3D" id="3.40.50.10190">
    <property type="entry name" value="BRCT domain"/>
    <property type="match status" value="1"/>
</dbReference>
<dbReference type="GO" id="GO:0017125">
    <property type="term" value="F:deoxycytidyl transferase activity"/>
    <property type="evidence" value="ECO:0007669"/>
    <property type="project" value="TreeGrafter"/>
</dbReference>
<keyword evidence="4" id="KW-1185">Reference proteome</keyword>
<name>A0A8J5EQL9_ZINOF</name>
<dbReference type="PANTHER" id="PTHR45990">
    <property type="entry name" value="DNA REPAIR PROTEIN REV1"/>
    <property type="match status" value="1"/>
</dbReference>
<dbReference type="GO" id="GO:0005634">
    <property type="term" value="C:nucleus"/>
    <property type="evidence" value="ECO:0007669"/>
    <property type="project" value="TreeGrafter"/>
</dbReference>
<dbReference type="SMART" id="SM00292">
    <property type="entry name" value="BRCT"/>
    <property type="match status" value="1"/>
</dbReference>
<dbReference type="PROSITE" id="PS50172">
    <property type="entry name" value="BRCT"/>
    <property type="match status" value="1"/>
</dbReference>
<dbReference type="GO" id="GO:0042276">
    <property type="term" value="P:error-prone translesion synthesis"/>
    <property type="evidence" value="ECO:0007669"/>
    <property type="project" value="TreeGrafter"/>
</dbReference>
<feature type="region of interest" description="Disordered" evidence="1">
    <location>
        <begin position="421"/>
        <end position="458"/>
    </location>
</feature>
<organism evidence="3 4">
    <name type="scientific">Zingiber officinale</name>
    <name type="common">Ginger</name>
    <name type="synonym">Amomum zingiber</name>
    <dbReference type="NCBI Taxonomy" id="94328"/>
    <lineage>
        <taxon>Eukaryota</taxon>
        <taxon>Viridiplantae</taxon>
        <taxon>Streptophyta</taxon>
        <taxon>Embryophyta</taxon>
        <taxon>Tracheophyta</taxon>
        <taxon>Spermatophyta</taxon>
        <taxon>Magnoliopsida</taxon>
        <taxon>Liliopsida</taxon>
        <taxon>Zingiberales</taxon>
        <taxon>Zingiberaceae</taxon>
        <taxon>Zingiber</taxon>
    </lineage>
</organism>
<evidence type="ECO:0000259" key="2">
    <source>
        <dbReference type="PROSITE" id="PS50172"/>
    </source>
</evidence>
<sequence>MRQQRLSSPVRCARLRFKSGGAHFPISNTAAWPPPPPPPPLPTPPYPSEWRRQDLRYLHGQRPDPIPHGPGTLENSVVAVLRNPLSHTPEGTRLSFQVRHLFLVLARSSSFQLSFHRSYMAVKSQKLREQFDASAVFRGRLGSGKGIFFGISIFVDGFTIPSSQDLRACMMIHGGRYENYFSRRSVTHIICSHLPDSKMRNFRAFSRGLPVVKPAWVIESVAANKLLSWVPYQLNELENGTHKQQKLSSFFTSKSVSNRRDEKTTIALSSLSTRRPLLLKNEKMNQLIVDEQGECSTYREAMFNGTEKFCEVEYEAPSINDMKEKHKGIEMGQSFACVNKVKLKEQLDNPYNGPCNQQQEGANEDNFQQIQTCTASYSRPDDLHADAHDDNHLDMIPQSLSQLDYSVLDQLPKELKADILASLPPHRTHHYPGNDPSTSEKDMPSNPDENPGNSNMSMWIGTPPSWVEKFQHSNCFVLNIMATQFARSDTNGLLSLTLQSLSPFLPSFSDLSSMESEEMICSLVELFKQYIKLKIESDIEELYVCSRILRRFATDFKFLFQVYDLILPTLQVQVRRIIVILSINNREDLLM</sequence>
<reference evidence="3 4" key="1">
    <citation type="submission" date="2020-08" db="EMBL/GenBank/DDBJ databases">
        <title>Plant Genome Project.</title>
        <authorList>
            <person name="Zhang R.-G."/>
        </authorList>
    </citation>
    <scope>NUCLEOTIDE SEQUENCE [LARGE SCALE GENOMIC DNA]</scope>
    <source>
        <tissue evidence="3">Rhizome</tissue>
    </source>
</reference>
<dbReference type="GO" id="GO:0070987">
    <property type="term" value="P:error-free translesion synthesis"/>
    <property type="evidence" value="ECO:0007669"/>
    <property type="project" value="TreeGrafter"/>
</dbReference>
<dbReference type="PANTHER" id="PTHR45990:SF1">
    <property type="entry name" value="DNA REPAIR PROTEIN REV1"/>
    <property type="match status" value="1"/>
</dbReference>
<dbReference type="Pfam" id="PF00533">
    <property type="entry name" value="BRCT"/>
    <property type="match status" value="1"/>
</dbReference>
<feature type="compositionally biased region" description="Polar residues" evidence="1">
    <location>
        <begin position="447"/>
        <end position="457"/>
    </location>
</feature>
<dbReference type="InterPro" id="IPR036420">
    <property type="entry name" value="BRCT_dom_sf"/>
</dbReference>
<evidence type="ECO:0000313" key="3">
    <source>
        <dbReference type="EMBL" id="KAG6472895.1"/>
    </source>
</evidence>
<feature type="domain" description="BRCT" evidence="2">
    <location>
        <begin position="143"/>
        <end position="234"/>
    </location>
</feature>
<evidence type="ECO:0000313" key="4">
    <source>
        <dbReference type="Proteomes" id="UP000734854"/>
    </source>
</evidence>
<dbReference type="FunFam" id="3.40.50.10190:FF:000011">
    <property type="entry name" value="DNA repair protein REV1"/>
    <property type="match status" value="1"/>
</dbReference>
<accession>A0A8J5EQL9</accession>
<dbReference type="CDD" id="cd17719">
    <property type="entry name" value="BRCT_Rev1"/>
    <property type="match status" value="1"/>
</dbReference>
<comment type="caution">
    <text evidence="3">The sequence shown here is derived from an EMBL/GenBank/DDBJ whole genome shotgun (WGS) entry which is preliminary data.</text>
</comment>
<dbReference type="AlphaFoldDB" id="A0A8J5EQL9"/>
<dbReference type="Proteomes" id="UP000734854">
    <property type="component" value="Unassembled WGS sequence"/>
</dbReference>
<protein>
    <recommendedName>
        <fullName evidence="2">BRCT domain-containing protein</fullName>
    </recommendedName>
</protein>
<dbReference type="GO" id="GO:0003887">
    <property type="term" value="F:DNA-directed DNA polymerase activity"/>
    <property type="evidence" value="ECO:0007669"/>
    <property type="project" value="TreeGrafter"/>
</dbReference>
<feature type="compositionally biased region" description="Pro residues" evidence="1">
    <location>
        <begin position="32"/>
        <end position="47"/>
    </location>
</feature>
<feature type="region of interest" description="Disordered" evidence="1">
    <location>
        <begin position="26"/>
        <end position="49"/>
    </location>
</feature>